<name>A0A8S9FSI5_BRACR</name>
<feature type="compositionally biased region" description="Polar residues" evidence="1">
    <location>
        <begin position="87"/>
        <end position="99"/>
    </location>
</feature>
<proteinExistence type="predicted"/>
<sequence length="129" mass="14591">MGLSLTNEQRHWFWRLSKRLKRYYKMDLQLEITKLPQLLAQKLQSTLRQTRKGTIYGLGSVQFKNICPSELVPATLKRSLDMEMRPQASNSSASTAQPTQAQRQSQSYSQAQPQGQGQAPFSGSVSSSR</sequence>
<organism evidence="2 3">
    <name type="scientific">Brassica cretica</name>
    <name type="common">Mustard</name>
    <dbReference type="NCBI Taxonomy" id="69181"/>
    <lineage>
        <taxon>Eukaryota</taxon>
        <taxon>Viridiplantae</taxon>
        <taxon>Streptophyta</taxon>
        <taxon>Embryophyta</taxon>
        <taxon>Tracheophyta</taxon>
        <taxon>Spermatophyta</taxon>
        <taxon>Magnoliopsida</taxon>
        <taxon>eudicotyledons</taxon>
        <taxon>Gunneridae</taxon>
        <taxon>Pentapetalae</taxon>
        <taxon>rosids</taxon>
        <taxon>malvids</taxon>
        <taxon>Brassicales</taxon>
        <taxon>Brassicaceae</taxon>
        <taxon>Brassiceae</taxon>
        <taxon>Brassica</taxon>
    </lineage>
</organism>
<accession>A0A8S9FSI5</accession>
<evidence type="ECO:0000313" key="2">
    <source>
        <dbReference type="EMBL" id="KAF2536019.1"/>
    </source>
</evidence>
<reference evidence="2" key="1">
    <citation type="submission" date="2019-12" db="EMBL/GenBank/DDBJ databases">
        <title>Genome sequencing and annotation of Brassica cretica.</title>
        <authorList>
            <person name="Studholme D.J."/>
            <person name="Sarris P.F."/>
        </authorList>
    </citation>
    <scope>NUCLEOTIDE SEQUENCE</scope>
    <source>
        <strain evidence="2">PFS-001/15</strain>
        <tissue evidence="2">Leaf</tissue>
    </source>
</reference>
<evidence type="ECO:0000313" key="3">
    <source>
        <dbReference type="Proteomes" id="UP000712281"/>
    </source>
</evidence>
<evidence type="ECO:0000256" key="1">
    <source>
        <dbReference type="SAM" id="MobiDB-lite"/>
    </source>
</evidence>
<comment type="caution">
    <text evidence="2">The sequence shown here is derived from an EMBL/GenBank/DDBJ whole genome shotgun (WGS) entry which is preliminary data.</text>
</comment>
<dbReference type="Proteomes" id="UP000712281">
    <property type="component" value="Unassembled WGS sequence"/>
</dbReference>
<feature type="region of interest" description="Disordered" evidence="1">
    <location>
        <begin position="77"/>
        <end position="129"/>
    </location>
</feature>
<dbReference type="AlphaFoldDB" id="A0A8S9FSI5"/>
<protein>
    <submittedName>
        <fullName evidence="2">Uncharacterized protein</fullName>
    </submittedName>
</protein>
<gene>
    <name evidence="2" type="ORF">F2Q68_00020589</name>
</gene>
<feature type="compositionally biased region" description="Low complexity" evidence="1">
    <location>
        <begin position="100"/>
        <end position="129"/>
    </location>
</feature>
<dbReference type="EMBL" id="QGKW02002228">
    <property type="protein sequence ID" value="KAF2536019.1"/>
    <property type="molecule type" value="Genomic_DNA"/>
</dbReference>